<protein>
    <submittedName>
        <fullName evidence="4">Uncharacterized protein</fullName>
    </submittedName>
</protein>
<feature type="region of interest" description="Disordered" evidence="1">
    <location>
        <begin position="185"/>
        <end position="212"/>
    </location>
</feature>
<feature type="signal peptide" evidence="3">
    <location>
        <begin position="1"/>
        <end position="24"/>
    </location>
</feature>
<evidence type="ECO:0000256" key="2">
    <source>
        <dbReference type="SAM" id="Phobius"/>
    </source>
</evidence>
<dbReference type="EMBL" id="NHOQ01001318">
    <property type="protein sequence ID" value="PWA25365.1"/>
    <property type="molecule type" value="Genomic_DNA"/>
</dbReference>
<organism evidence="4 5">
    <name type="scientific">Gambusia affinis</name>
    <name type="common">Western mosquitofish</name>
    <name type="synonym">Heterandria affinis</name>
    <dbReference type="NCBI Taxonomy" id="33528"/>
    <lineage>
        <taxon>Eukaryota</taxon>
        <taxon>Metazoa</taxon>
        <taxon>Chordata</taxon>
        <taxon>Craniata</taxon>
        <taxon>Vertebrata</taxon>
        <taxon>Euteleostomi</taxon>
        <taxon>Actinopterygii</taxon>
        <taxon>Neopterygii</taxon>
        <taxon>Teleostei</taxon>
        <taxon>Neoteleostei</taxon>
        <taxon>Acanthomorphata</taxon>
        <taxon>Ovalentaria</taxon>
        <taxon>Atherinomorphae</taxon>
        <taxon>Cyprinodontiformes</taxon>
        <taxon>Poeciliidae</taxon>
        <taxon>Poeciliinae</taxon>
        <taxon>Gambusia</taxon>
    </lineage>
</organism>
<name>A0A315VSK7_GAMAF</name>
<feature type="chain" id="PRO_5016262860" evidence="3">
    <location>
        <begin position="25"/>
        <end position="313"/>
    </location>
</feature>
<accession>A0A315VSK7</accession>
<dbReference type="AlphaFoldDB" id="A0A315VSK7"/>
<evidence type="ECO:0000256" key="1">
    <source>
        <dbReference type="SAM" id="MobiDB-lite"/>
    </source>
</evidence>
<keyword evidence="2" id="KW-0812">Transmembrane</keyword>
<sequence>MSSNRCGTLIVFSICLLTRTLVSSYRRCELGICRDDEICCKNTTRVPCCKPHADKTYYNIAMVTRKLSGVLIMLLLFALGYFIQRMLCSKSRQHSPPQNGQPPLTMSQEMLMESCSRDTLADPPLASAAGVTLPTYEECKDLPTYEETIKDGRRGRAGPSRMNDADIVVHRILYIVFDSSRLRGESDHLNHSPKSLLDSEPRRSGARLNKPVPTHAQLPHVELILHLGDGQRTAHVLLVGEQNDRAASQMVAAQRLLHLTARLIHAPKDLVHFSLGFTQTPPVGLSITYTSPSVSQRLRGQELAEDFSVVRAE</sequence>
<feature type="transmembrane region" description="Helical" evidence="2">
    <location>
        <begin position="67"/>
        <end position="83"/>
    </location>
</feature>
<keyword evidence="3" id="KW-0732">Signal</keyword>
<dbReference type="InterPro" id="IPR031696">
    <property type="entry name" value="DUF4719"/>
</dbReference>
<evidence type="ECO:0000313" key="5">
    <source>
        <dbReference type="Proteomes" id="UP000250572"/>
    </source>
</evidence>
<evidence type="ECO:0000313" key="4">
    <source>
        <dbReference type="EMBL" id="PWA25365.1"/>
    </source>
</evidence>
<keyword evidence="2" id="KW-1133">Transmembrane helix</keyword>
<keyword evidence="2" id="KW-0472">Membrane</keyword>
<comment type="caution">
    <text evidence="4">The sequence shown here is derived from an EMBL/GenBank/DDBJ whole genome shotgun (WGS) entry which is preliminary data.</text>
</comment>
<dbReference type="Proteomes" id="UP000250572">
    <property type="component" value="Unassembled WGS sequence"/>
</dbReference>
<proteinExistence type="predicted"/>
<evidence type="ECO:0000256" key="3">
    <source>
        <dbReference type="SAM" id="SignalP"/>
    </source>
</evidence>
<dbReference type="PANTHER" id="PTHR38505:SF1">
    <property type="entry name" value="RIKEN CDNA 1110032F04 GENE"/>
    <property type="match status" value="1"/>
</dbReference>
<dbReference type="Pfam" id="PF15843">
    <property type="entry name" value="DUF4719"/>
    <property type="match status" value="1"/>
</dbReference>
<gene>
    <name evidence="4" type="ORF">CCH79_00005279</name>
</gene>
<reference evidence="4 5" key="1">
    <citation type="journal article" date="2018" name="G3 (Bethesda)">
        <title>A High-Quality Reference Genome for the Invasive Mosquitofish Gambusia affinis Using a Chicago Library.</title>
        <authorList>
            <person name="Hoffberg S.L."/>
            <person name="Troendle N.J."/>
            <person name="Glenn T.C."/>
            <person name="Mahmud O."/>
            <person name="Louha S."/>
            <person name="Chalopin D."/>
            <person name="Bennetzen J.L."/>
            <person name="Mauricio R."/>
        </authorList>
    </citation>
    <scope>NUCLEOTIDE SEQUENCE [LARGE SCALE GENOMIC DNA]</scope>
    <source>
        <strain evidence="4">NE01/NJP1002.9</strain>
        <tissue evidence="4">Muscle</tissue>
    </source>
</reference>
<keyword evidence="5" id="KW-1185">Reference proteome</keyword>
<dbReference type="PANTHER" id="PTHR38505">
    <property type="entry name" value="HYPOTHETICAL PROTEIN LOC100362176"/>
    <property type="match status" value="1"/>
</dbReference>